<reference evidence="2 3" key="1">
    <citation type="submission" date="2019-03" db="EMBL/GenBank/DDBJ databases">
        <title>Draft genome sequences of novel Actinobacteria.</title>
        <authorList>
            <person name="Sahin N."/>
            <person name="Ay H."/>
            <person name="Saygin H."/>
        </authorList>
    </citation>
    <scope>NUCLEOTIDE SEQUENCE [LARGE SCALE GENOMIC DNA]</scope>
    <source>
        <strain evidence="2 3">KC712</strain>
    </source>
</reference>
<accession>A0A4R4W4H1</accession>
<gene>
    <name evidence="2" type="ORF">E1294_40880</name>
</gene>
<comment type="caution">
    <text evidence="2">The sequence shown here is derived from an EMBL/GenBank/DDBJ whole genome shotgun (WGS) entry which is preliminary data.</text>
</comment>
<feature type="compositionally biased region" description="Pro residues" evidence="1">
    <location>
        <begin position="47"/>
        <end position="59"/>
    </location>
</feature>
<feature type="region of interest" description="Disordered" evidence="1">
    <location>
        <begin position="24"/>
        <end position="68"/>
    </location>
</feature>
<dbReference type="RefSeq" id="WP_132516333.1">
    <property type="nucleotide sequence ID" value="NZ_SMKP01000174.1"/>
</dbReference>
<dbReference type="OrthoDB" id="3539433at2"/>
<evidence type="ECO:0000313" key="2">
    <source>
        <dbReference type="EMBL" id="TDD13458.1"/>
    </source>
</evidence>
<dbReference type="Proteomes" id="UP000294543">
    <property type="component" value="Unassembled WGS sequence"/>
</dbReference>
<protein>
    <submittedName>
        <fullName evidence="2">Uncharacterized protein</fullName>
    </submittedName>
</protein>
<dbReference type="PROSITE" id="PS51257">
    <property type="entry name" value="PROKAR_LIPOPROTEIN"/>
    <property type="match status" value="1"/>
</dbReference>
<organism evidence="2 3">
    <name type="scientific">Nonomuraea diastatica</name>
    <dbReference type="NCBI Taxonomy" id="1848329"/>
    <lineage>
        <taxon>Bacteria</taxon>
        <taxon>Bacillati</taxon>
        <taxon>Actinomycetota</taxon>
        <taxon>Actinomycetes</taxon>
        <taxon>Streptosporangiales</taxon>
        <taxon>Streptosporangiaceae</taxon>
        <taxon>Nonomuraea</taxon>
    </lineage>
</organism>
<dbReference type="AlphaFoldDB" id="A0A4R4W4H1"/>
<evidence type="ECO:0000256" key="1">
    <source>
        <dbReference type="SAM" id="MobiDB-lite"/>
    </source>
</evidence>
<sequence>MPGGPTRRMALVSAVTVAGLLTGCGSVPEETAAPAGAPTTSSTSPAPSSPPATPSPTATPFPKAKNGTKLRACRDAKCEVLVSDGRTITLDARWGLAPVAVSVEDDSVTFHVVTASGMQATMSEQTPDQGGPSTINDVSFEVLAVKGKKAVIKITH</sequence>
<dbReference type="EMBL" id="SMKP01000174">
    <property type="protein sequence ID" value="TDD13458.1"/>
    <property type="molecule type" value="Genomic_DNA"/>
</dbReference>
<keyword evidence="3" id="KW-1185">Reference proteome</keyword>
<name>A0A4R4W4H1_9ACTN</name>
<evidence type="ECO:0000313" key="3">
    <source>
        <dbReference type="Proteomes" id="UP000294543"/>
    </source>
</evidence>
<proteinExistence type="predicted"/>
<feature type="compositionally biased region" description="Low complexity" evidence="1">
    <location>
        <begin position="31"/>
        <end position="46"/>
    </location>
</feature>